<feature type="region of interest" description="Disordered" evidence="1">
    <location>
        <begin position="144"/>
        <end position="171"/>
    </location>
</feature>
<evidence type="ECO:0000256" key="1">
    <source>
        <dbReference type="SAM" id="MobiDB-lite"/>
    </source>
</evidence>
<dbReference type="AlphaFoldDB" id="A0AAV9ZAC6"/>
<evidence type="ECO:0000313" key="3">
    <source>
        <dbReference type="Proteomes" id="UP001362999"/>
    </source>
</evidence>
<gene>
    <name evidence="2" type="ORF">R3P38DRAFT_2810450</name>
</gene>
<accession>A0AAV9ZAC6</accession>
<feature type="region of interest" description="Disordered" evidence="1">
    <location>
        <begin position="190"/>
        <end position="215"/>
    </location>
</feature>
<reference evidence="2 3" key="1">
    <citation type="journal article" date="2024" name="J Genomics">
        <title>Draft genome sequencing and assembly of Favolaschia claudopus CIRM-BRFM 2984 isolated from oak limbs.</title>
        <authorList>
            <person name="Navarro D."/>
            <person name="Drula E."/>
            <person name="Chaduli D."/>
            <person name="Cazenave R."/>
            <person name="Ahrendt S."/>
            <person name="Wang J."/>
            <person name="Lipzen A."/>
            <person name="Daum C."/>
            <person name="Barry K."/>
            <person name="Grigoriev I.V."/>
            <person name="Favel A."/>
            <person name="Rosso M.N."/>
            <person name="Martin F."/>
        </authorList>
    </citation>
    <scope>NUCLEOTIDE SEQUENCE [LARGE SCALE GENOMIC DNA]</scope>
    <source>
        <strain evidence="2 3">CIRM-BRFM 2984</strain>
    </source>
</reference>
<feature type="compositionally biased region" description="Acidic residues" evidence="1">
    <location>
        <begin position="258"/>
        <end position="267"/>
    </location>
</feature>
<feature type="compositionally biased region" description="Gly residues" evidence="1">
    <location>
        <begin position="388"/>
        <end position="397"/>
    </location>
</feature>
<feature type="compositionally biased region" description="Low complexity" evidence="1">
    <location>
        <begin position="398"/>
        <end position="418"/>
    </location>
</feature>
<feature type="compositionally biased region" description="Low complexity" evidence="1">
    <location>
        <begin position="371"/>
        <end position="387"/>
    </location>
</feature>
<dbReference type="Proteomes" id="UP001362999">
    <property type="component" value="Unassembled WGS sequence"/>
</dbReference>
<protein>
    <submittedName>
        <fullName evidence="2">Uncharacterized protein</fullName>
    </submittedName>
</protein>
<name>A0AAV9ZAC6_9AGAR</name>
<feature type="compositionally biased region" description="Basic and acidic residues" evidence="1">
    <location>
        <begin position="232"/>
        <end position="248"/>
    </location>
</feature>
<dbReference type="EMBL" id="JAWWNJ010000170">
    <property type="protein sequence ID" value="KAK6977268.1"/>
    <property type="molecule type" value="Genomic_DNA"/>
</dbReference>
<feature type="compositionally biased region" description="Acidic residues" evidence="1">
    <location>
        <begin position="480"/>
        <end position="496"/>
    </location>
</feature>
<feature type="region of interest" description="Disordered" evidence="1">
    <location>
        <begin position="1"/>
        <end position="23"/>
    </location>
</feature>
<organism evidence="2 3">
    <name type="scientific">Favolaschia claudopus</name>
    <dbReference type="NCBI Taxonomy" id="2862362"/>
    <lineage>
        <taxon>Eukaryota</taxon>
        <taxon>Fungi</taxon>
        <taxon>Dikarya</taxon>
        <taxon>Basidiomycota</taxon>
        <taxon>Agaricomycotina</taxon>
        <taxon>Agaricomycetes</taxon>
        <taxon>Agaricomycetidae</taxon>
        <taxon>Agaricales</taxon>
        <taxon>Marasmiineae</taxon>
        <taxon>Mycenaceae</taxon>
        <taxon>Favolaschia</taxon>
    </lineage>
</organism>
<sequence>MAPNSRISSKAKSKSQPRPEIDRDDFEPYEFLEHRDGRPLCFPRVIITGRNWAGVDAQDRAPRRYFWLVRSGPDAGAYPLKSGAEAALPERGSFQIARCNTIAQACYWWRVNCIHNHRTTCDLAEVWRLALERDRSRTGPVGRARIRSAELGRESVSGSENEGSDEENSQPLITDIVTWDFKMAHIRPSKTGWPDAPADWQPTIIEGPRTPPSRQYIKAPTKVKFRTPTPVKFERDSSSPIKFERDSSSPKVPLFRDDTDDELEVVEEMVAPRGSITPAPEVAATPRPRASTPRSSDLTPTTTRASTYKNSTLSRLRSSAPMSPSITSISSLSSSTLSGPSVATIPPASPSTSSSSSHAPAPRRNATPGPSGLSASSKAGSSVSSRLHGGGSKGGRGLSSISSASRAGSASVTSSAGGLFFWNPRKGKIMTDPRKALKIAEEEGEVDVLGEEDMVSMLEMMVESRRQQQEEEQQQQQQGEVEEEEGDVEVMDTSDA</sequence>
<proteinExistence type="predicted"/>
<feature type="compositionally biased region" description="Polar residues" evidence="1">
    <location>
        <begin position="292"/>
        <end position="317"/>
    </location>
</feature>
<evidence type="ECO:0000313" key="2">
    <source>
        <dbReference type="EMBL" id="KAK6977268.1"/>
    </source>
</evidence>
<feature type="region of interest" description="Disordered" evidence="1">
    <location>
        <begin position="230"/>
        <end position="426"/>
    </location>
</feature>
<keyword evidence="3" id="KW-1185">Reference proteome</keyword>
<feature type="region of interest" description="Disordered" evidence="1">
    <location>
        <begin position="463"/>
        <end position="496"/>
    </location>
</feature>
<feature type="compositionally biased region" description="Low complexity" evidence="1">
    <location>
        <begin position="318"/>
        <end position="362"/>
    </location>
</feature>
<comment type="caution">
    <text evidence="2">The sequence shown here is derived from an EMBL/GenBank/DDBJ whole genome shotgun (WGS) entry which is preliminary data.</text>
</comment>